<dbReference type="InterPro" id="IPR005123">
    <property type="entry name" value="Oxoglu/Fe-dep_dioxygenase_dom"/>
</dbReference>
<dbReference type="SUPFAM" id="SSF51197">
    <property type="entry name" value="Clavaminate synthase-like"/>
    <property type="match status" value="1"/>
</dbReference>
<name>A0A8K0EAG2_9ROSA</name>
<protein>
    <recommendedName>
        <fullName evidence="5">Fe2OG dioxygenase domain-containing protein</fullName>
    </recommendedName>
</protein>
<keyword evidence="3 4" id="KW-0408">Iron</keyword>
<evidence type="ECO:0000256" key="3">
    <source>
        <dbReference type="ARBA" id="ARBA00023004"/>
    </source>
</evidence>
<keyword evidence="2" id="KW-0847">Vitamin C</keyword>
<feature type="domain" description="Fe2OG dioxygenase" evidence="5">
    <location>
        <begin position="160"/>
        <end position="241"/>
    </location>
</feature>
<dbReference type="GO" id="GO:0031418">
    <property type="term" value="F:L-ascorbic acid binding"/>
    <property type="evidence" value="ECO:0007669"/>
    <property type="project" value="UniProtKB-KW"/>
</dbReference>
<dbReference type="PANTHER" id="PTHR47991">
    <property type="entry name" value="OXOGLUTARATE/IRON-DEPENDENT DIOXYGENASE"/>
    <property type="match status" value="1"/>
</dbReference>
<dbReference type="Gene3D" id="2.60.120.330">
    <property type="entry name" value="B-lactam Antibiotic, Isopenicillin N Synthase, Chain"/>
    <property type="match status" value="1"/>
</dbReference>
<organism evidence="6 7">
    <name type="scientific">Rhamnella rubrinervis</name>
    <dbReference type="NCBI Taxonomy" id="2594499"/>
    <lineage>
        <taxon>Eukaryota</taxon>
        <taxon>Viridiplantae</taxon>
        <taxon>Streptophyta</taxon>
        <taxon>Embryophyta</taxon>
        <taxon>Tracheophyta</taxon>
        <taxon>Spermatophyta</taxon>
        <taxon>Magnoliopsida</taxon>
        <taxon>eudicotyledons</taxon>
        <taxon>Gunneridae</taxon>
        <taxon>Pentapetalae</taxon>
        <taxon>rosids</taxon>
        <taxon>fabids</taxon>
        <taxon>Rosales</taxon>
        <taxon>Rhamnaceae</taxon>
        <taxon>rhamnoid group</taxon>
        <taxon>Rhamneae</taxon>
        <taxon>Rhamnella</taxon>
    </lineage>
</organism>
<keyword evidence="7" id="KW-1185">Reference proteome</keyword>
<dbReference type="Pfam" id="PF03171">
    <property type="entry name" value="2OG-FeII_Oxy"/>
    <property type="match status" value="1"/>
</dbReference>
<comment type="similarity">
    <text evidence="4">Belongs to the iron/ascorbate-dependent oxidoreductase family.</text>
</comment>
<evidence type="ECO:0000259" key="5">
    <source>
        <dbReference type="PROSITE" id="PS51471"/>
    </source>
</evidence>
<comment type="caution">
    <text evidence="6">The sequence shown here is derived from an EMBL/GenBank/DDBJ whole genome shotgun (WGS) entry which is preliminary data.</text>
</comment>
<dbReference type="InterPro" id="IPR050295">
    <property type="entry name" value="Plant_2OG-oxidoreductases"/>
</dbReference>
<evidence type="ECO:0000313" key="6">
    <source>
        <dbReference type="EMBL" id="KAF3442334.1"/>
    </source>
</evidence>
<reference evidence="6" key="1">
    <citation type="submission" date="2020-03" db="EMBL/GenBank/DDBJ databases">
        <title>A high-quality chromosome-level genome assembly of a woody plant with both climbing and erect habits, Rhamnella rubrinervis.</title>
        <authorList>
            <person name="Lu Z."/>
            <person name="Yang Y."/>
            <person name="Zhu X."/>
            <person name="Sun Y."/>
        </authorList>
    </citation>
    <scope>NUCLEOTIDE SEQUENCE</scope>
    <source>
        <strain evidence="6">BYM</strain>
        <tissue evidence="6">Leaf</tissue>
    </source>
</reference>
<dbReference type="InterPro" id="IPR044861">
    <property type="entry name" value="IPNS-like_FE2OG_OXY"/>
</dbReference>
<dbReference type="GO" id="GO:0016491">
    <property type="term" value="F:oxidoreductase activity"/>
    <property type="evidence" value="ECO:0007669"/>
    <property type="project" value="UniProtKB-KW"/>
</dbReference>
<keyword evidence="1 4" id="KW-0479">Metal-binding</keyword>
<evidence type="ECO:0000256" key="1">
    <source>
        <dbReference type="ARBA" id="ARBA00022723"/>
    </source>
</evidence>
<evidence type="ECO:0000256" key="4">
    <source>
        <dbReference type="RuleBase" id="RU003682"/>
    </source>
</evidence>
<accession>A0A8K0EAG2</accession>
<dbReference type="GO" id="GO:0046872">
    <property type="term" value="F:metal ion binding"/>
    <property type="evidence" value="ECO:0007669"/>
    <property type="project" value="UniProtKB-KW"/>
</dbReference>
<dbReference type="PROSITE" id="PS51471">
    <property type="entry name" value="FE2OG_OXY"/>
    <property type="match status" value="1"/>
</dbReference>
<dbReference type="AlphaFoldDB" id="A0A8K0EAG2"/>
<dbReference type="EMBL" id="VOIH02000007">
    <property type="protein sequence ID" value="KAF3442334.1"/>
    <property type="molecule type" value="Genomic_DNA"/>
</dbReference>
<gene>
    <name evidence="6" type="ORF">FNV43_RR16250</name>
</gene>
<dbReference type="OrthoDB" id="288590at2759"/>
<keyword evidence="4" id="KW-0560">Oxidoreductase</keyword>
<evidence type="ECO:0000256" key="2">
    <source>
        <dbReference type="ARBA" id="ARBA00022896"/>
    </source>
</evidence>
<dbReference type="Proteomes" id="UP000796880">
    <property type="component" value="Unassembled WGS sequence"/>
</dbReference>
<evidence type="ECO:0000313" key="7">
    <source>
        <dbReference type="Proteomes" id="UP000796880"/>
    </source>
</evidence>
<proteinExistence type="inferred from homology"/>
<sequence>MEQNKCSYGSSLLVPSVQELAKDPNLTVPSRYIRHDQDQSLISEHDHALHFPHQVPVIDFQKLISEKSSASEEVEGFGQAFVAFVVSKEQKLDWNDILLLTTLPPHMRKPHLLPKLPSTFRETVETYAIELRDLAMGIIAQIEKTLKLKDKEVTELFEGGNQAMRMNYYPPCPQPDKVVGLTPHSDAVGLTIVLQLNEVVGLQARKNDSWVPIKPLPDAFVVNIGDILEKERLSIATFYNPSFESEIGPTQSLITEKSPPKYRRLGTQEYFKRLFTLEIDRKSYLECMKL</sequence>
<dbReference type="InterPro" id="IPR027443">
    <property type="entry name" value="IPNS-like_sf"/>
</dbReference>